<name>A0A917HJR7_9SPHI</name>
<proteinExistence type="predicted"/>
<comment type="caution">
    <text evidence="1">The sequence shown here is derived from an EMBL/GenBank/DDBJ whole genome shotgun (WGS) entry which is preliminary data.</text>
</comment>
<dbReference type="EMBL" id="BMER01000001">
    <property type="protein sequence ID" value="GGG80819.1"/>
    <property type="molecule type" value="Genomic_DNA"/>
</dbReference>
<dbReference type="AlphaFoldDB" id="A0A917HJR7"/>
<accession>A0A917HJR7</accession>
<evidence type="ECO:0000313" key="2">
    <source>
        <dbReference type="Proteomes" id="UP000660862"/>
    </source>
</evidence>
<sequence>MNATIIGLVYVTAGSLMSCGQATPPSAAGISDKIDPKAEGQNTCLLAHAEKYSELLTKEMAAEAMNMPADQAIMGISKLGLASNEYDYVQYEWENGREKLVKQINRKVKAKDYVKLTGIAATSLDNFKMTYRAVSDEDIGMLDEKIERSVRAEAPTAVSKNAQKKLDDLGISREQQEQMMKDFSGMAKKVTHAYVTVENIGDAAVWNGIENTFYVFTNGAKFQVVVEVGEDPDQNKAIALALARTILARCK</sequence>
<reference evidence="1" key="1">
    <citation type="journal article" date="2014" name="Int. J. Syst. Evol. Microbiol.">
        <title>Complete genome sequence of Corynebacterium casei LMG S-19264T (=DSM 44701T), isolated from a smear-ripened cheese.</title>
        <authorList>
            <consortium name="US DOE Joint Genome Institute (JGI-PGF)"/>
            <person name="Walter F."/>
            <person name="Albersmeier A."/>
            <person name="Kalinowski J."/>
            <person name="Ruckert C."/>
        </authorList>
    </citation>
    <scope>NUCLEOTIDE SEQUENCE</scope>
    <source>
        <strain evidence="1">CGMCC 1.12195</strain>
    </source>
</reference>
<dbReference type="Proteomes" id="UP000660862">
    <property type="component" value="Unassembled WGS sequence"/>
</dbReference>
<keyword evidence="2" id="KW-1185">Reference proteome</keyword>
<gene>
    <name evidence="1" type="ORF">GCM10007415_11670</name>
</gene>
<dbReference type="RefSeq" id="WP_188504955.1">
    <property type="nucleotide sequence ID" value="NZ_BMER01000001.1"/>
</dbReference>
<reference evidence="1" key="2">
    <citation type="submission" date="2020-09" db="EMBL/GenBank/DDBJ databases">
        <authorList>
            <person name="Sun Q."/>
            <person name="Zhou Y."/>
        </authorList>
    </citation>
    <scope>NUCLEOTIDE SEQUENCE</scope>
    <source>
        <strain evidence="1">CGMCC 1.12195</strain>
    </source>
</reference>
<protein>
    <submittedName>
        <fullName evidence="1">Uncharacterized protein</fullName>
    </submittedName>
</protein>
<organism evidence="1 2">
    <name type="scientific">Parapedobacter pyrenivorans</name>
    <dbReference type="NCBI Taxonomy" id="1305674"/>
    <lineage>
        <taxon>Bacteria</taxon>
        <taxon>Pseudomonadati</taxon>
        <taxon>Bacteroidota</taxon>
        <taxon>Sphingobacteriia</taxon>
        <taxon>Sphingobacteriales</taxon>
        <taxon>Sphingobacteriaceae</taxon>
        <taxon>Parapedobacter</taxon>
    </lineage>
</organism>
<evidence type="ECO:0000313" key="1">
    <source>
        <dbReference type="EMBL" id="GGG80819.1"/>
    </source>
</evidence>